<dbReference type="EMBL" id="BAAANL010000006">
    <property type="protein sequence ID" value="GAA1869084.1"/>
    <property type="molecule type" value="Genomic_DNA"/>
</dbReference>
<gene>
    <name evidence="9" type="ORF">GCM10009751_29730</name>
</gene>
<sequence length="1124" mass="113768">MRAAAVLTVVLVTALLAGGTPAAGATGAAAPPAVVAPDDPAAPAVVGSDDPADPAAPAGRTATVTLLTGDQVSVATAPGGERSVTIRPAPRAREVTFTRAAVGDAVYVIPSDVAGLVPDVLDRDLFDVGLLADAGYDDAARGTTPVILRSAQGPGGTRPLDVSPYGITPERTLTSLDAVSAELTPHTAGRLLDALRAGGSPVGQVLLDAPVQKLDEESAGQIGAPAAWDGGWTGEGVTVAVLDTGLDAAHPDLTGLVTGSRDFTGKGAVTDGSGHGTHVASILAGSGAASGGAHRGIAPGADLLVGKVLDDTGHGEQSWTIDAMEWAAAQGADVVNLSLGSEPTDGTDPVAAAVDELTATHDTLFVAAAGNAGDPGSIGSPGSATSALTVGAVDDDDVTAPFSSQGPRAGDGAIKPDVAAPGVEILAARAAGTSPGLPAGDLYLAGSGTSMAAPHVAGAAAVLRGAHPEWTAGQVKARLMGSAEAARGATVWEQGAGRVWIPGALELPVVAEPASVSFGSLEHPGQTAPSSRTLAYVNPTDRDVTLALGAELTGPDGDVVRDGLTLGARQLTVPAGGRAATEVSVDTSAGPIGRYSGTVTASVKGQGNREVRTPVGYEKKPEVFDVTIRPLGRDGEPLTGTASLALLDVRDLRRHQELLQLDGERTVRLEGGTYGLLGGITETGADGAPVAVTGVSEPEFVVDRDLVVEVSAEGAMPVSVTTPLPSELVRATLDYQRWDASGSALDMTVGGDAPLYATPTDPVSTGWFDLVGSFVLTEPVAAGESAADADYTYDLAFQQSPVTDVSFEAREADLARVEAGYAAGPRGVVPNAGWAGLAPGHFVAWSTLDPVATPSTRTAYVTGGDFSWSKSVWYTELIDGGAGGIVNHGSYEAPFRKFAAGSSTPAVYGGGAHSVSATATTSRDGLEVTATGWTDGDGHLFQVPQWASAGFDQRLRLWREDDLLTDVPQGRAVVPVPNGRRAMRLAYDGDRRSPWPTAPGVSAEWEFPAQPPSGDRETRLPLLQVAYDVAGLGLDGTAPGRTTVTVTAVAPDGGRRAAAEAATLWWSPDDGVTWHEAATTGTGDGVFSATVDAPPGTRRVSLRVEAESPDGVVRETTVGAYTIG</sequence>
<reference evidence="10" key="1">
    <citation type="journal article" date="2019" name="Int. J. Syst. Evol. Microbiol.">
        <title>The Global Catalogue of Microorganisms (GCM) 10K type strain sequencing project: providing services to taxonomists for standard genome sequencing and annotation.</title>
        <authorList>
            <consortium name="The Broad Institute Genomics Platform"/>
            <consortium name="The Broad Institute Genome Sequencing Center for Infectious Disease"/>
            <person name="Wu L."/>
            <person name="Ma J."/>
        </authorList>
    </citation>
    <scope>NUCLEOTIDE SEQUENCE [LARGE SCALE GENOMIC DNA]</scope>
    <source>
        <strain evidence="10">JCM 14326</strain>
    </source>
</reference>
<evidence type="ECO:0000256" key="7">
    <source>
        <dbReference type="SAM" id="SignalP"/>
    </source>
</evidence>
<protein>
    <submittedName>
        <fullName evidence="9">S8 family serine peptidase</fullName>
    </submittedName>
</protein>
<evidence type="ECO:0000256" key="3">
    <source>
        <dbReference type="ARBA" id="ARBA00022801"/>
    </source>
</evidence>
<dbReference type="Pfam" id="PF00082">
    <property type="entry name" value="Peptidase_S8"/>
    <property type="match status" value="1"/>
</dbReference>
<dbReference type="Proteomes" id="UP001501094">
    <property type="component" value="Unassembled WGS sequence"/>
</dbReference>
<feature type="signal peptide" evidence="7">
    <location>
        <begin position="1"/>
        <end position="25"/>
    </location>
</feature>
<evidence type="ECO:0000256" key="1">
    <source>
        <dbReference type="ARBA" id="ARBA00011073"/>
    </source>
</evidence>
<name>A0ABP4ZRK5_9MICO</name>
<dbReference type="InterPro" id="IPR000209">
    <property type="entry name" value="Peptidase_S8/S53_dom"/>
</dbReference>
<feature type="active site" description="Charge relay system" evidence="5">
    <location>
        <position position="450"/>
    </location>
</feature>
<feature type="chain" id="PRO_5047285561" evidence="7">
    <location>
        <begin position="26"/>
        <end position="1124"/>
    </location>
</feature>
<evidence type="ECO:0000256" key="4">
    <source>
        <dbReference type="ARBA" id="ARBA00022825"/>
    </source>
</evidence>
<dbReference type="RefSeq" id="WP_344104318.1">
    <property type="nucleotide sequence ID" value="NZ_BAAANL010000006.1"/>
</dbReference>
<dbReference type="InterPro" id="IPR015500">
    <property type="entry name" value="Peptidase_S8_subtilisin-rel"/>
</dbReference>
<dbReference type="Gene3D" id="3.40.50.200">
    <property type="entry name" value="Peptidase S8/S53 domain"/>
    <property type="match status" value="1"/>
</dbReference>
<accession>A0ABP4ZRK5</accession>
<evidence type="ECO:0000256" key="6">
    <source>
        <dbReference type="RuleBase" id="RU003355"/>
    </source>
</evidence>
<evidence type="ECO:0000259" key="8">
    <source>
        <dbReference type="Pfam" id="PF00082"/>
    </source>
</evidence>
<evidence type="ECO:0000256" key="2">
    <source>
        <dbReference type="ARBA" id="ARBA00022670"/>
    </source>
</evidence>
<dbReference type="InterPro" id="IPR022398">
    <property type="entry name" value="Peptidase_S8_His-AS"/>
</dbReference>
<feature type="domain" description="Peptidase S8/S53" evidence="8">
    <location>
        <begin position="234"/>
        <end position="497"/>
    </location>
</feature>
<evidence type="ECO:0000313" key="9">
    <source>
        <dbReference type="EMBL" id="GAA1869084.1"/>
    </source>
</evidence>
<dbReference type="PRINTS" id="PR00723">
    <property type="entry name" value="SUBTILISIN"/>
</dbReference>
<dbReference type="PANTHER" id="PTHR43806">
    <property type="entry name" value="PEPTIDASE S8"/>
    <property type="match status" value="1"/>
</dbReference>
<keyword evidence="2 5" id="KW-0645">Protease</keyword>
<dbReference type="PROSITE" id="PS51892">
    <property type="entry name" value="SUBTILASE"/>
    <property type="match status" value="1"/>
</dbReference>
<feature type="active site" description="Charge relay system" evidence="5">
    <location>
        <position position="275"/>
    </location>
</feature>
<comment type="similarity">
    <text evidence="1 5 6">Belongs to the peptidase S8 family.</text>
</comment>
<dbReference type="PANTHER" id="PTHR43806:SF11">
    <property type="entry name" value="CEREVISIN-RELATED"/>
    <property type="match status" value="1"/>
</dbReference>
<organism evidence="9 10">
    <name type="scientific">Myceligenerans crystallogenes</name>
    <dbReference type="NCBI Taxonomy" id="316335"/>
    <lineage>
        <taxon>Bacteria</taxon>
        <taxon>Bacillati</taxon>
        <taxon>Actinomycetota</taxon>
        <taxon>Actinomycetes</taxon>
        <taxon>Micrococcales</taxon>
        <taxon>Promicromonosporaceae</taxon>
        <taxon>Myceligenerans</taxon>
    </lineage>
</organism>
<keyword evidence="7" id="KW-0732">Signal</keyword>
<dbReference type="PROSITE" id="PS00138">
    <property type="entry name" value="SUBTILASE_SER"/>
    <property type="match status" value="1"/>
</dbReference>
<dbReference type="InterPro" id="IPR023828">
    <property type="entry name" value="Peptidase_S8_Ser-AS"/>
</dbReference>
<proteinExistence type="inferred from homology"/>
<keyword evidence="10" id="KW-1185">Reference proteome</keyword>
<keyword evidence="3 5" id="KW-0378">Hydrolase</keyword>
<dbReference type="PROSITE" id="PS00137">
    <property type="entry name" value="SUBTILASE_HIS"/>
    <property type="match status" value="1"/>
</dbReference>
<evidence type="ECO:0000256" key="5">
    <source>
        <dbReference type="PROSITE-ProRule" id="PRU01240"/>
    </source>
</evidence>
<feature type="active site" description="Charge relay system" evidence="5">
    <location>
        <position position="243"/>
    </location>
</feature>
<dbReference type="InterPro" id="IPR050131">
    <property type="entry name" value="Peptidase_S8_subtilisin-like"/>
</dbReference>
<comment type="caution">
    <text evidence="9">The sequence shown here is derived from an EMBL/GenBank/DDBJ whole genome shotgun (WGS) entry which is preliminary data.</text>
</comment>
<dbReference type="InterPro" id="IPR023827">
    <property type="entry name" value="Peptidase_S8_Asp-AS"/>
</dbReference>
<dbReference type="PROSITE" id="PS00136">
    <property type="entry name" value="SUBTILASE_ASP"/>
    <property type="match status" value="1"/>
</dbReference>
<evidence type="ECO:0000313" key="10">
    <source>
        <dbReference type="Proteomes" id="UP001501094"/>
    </source>
</evidence>
<dbReference type="SUPFAM" id="SSF52743">
    <property type="entry name" value="Subtilisin-like"/>
    <property type="match status" value="1"/>
</dbReference>
<dbReference type="InterPro" id="IPR036852">
    <property type="entry name" value="Peptidase_S8/S53_dom_sf"/>
</dbReference>
<keyword evidence="4 5" id="KW-0720">Serine protease</keyword>